<evidence type="ECO:0000313" key="17">
    <source>
        <dbReference type="Proteomes" id="UP000198287"/>
    </source>
</evidence>
<accession>A0A226ELA0</accession>
<dbReference type="STRING" id="158441.A0A226ELA0"/>
<dbReference type="AlphaFoldDB" id="A0A226ELA0"/>
<protein>
    <submittedName>
        <fullName evidence="16">Methyl farnesoate epoxidase</fullName>
    </submittedName>
</protein>
<keyword evidence="12 15" id="KW-0503">Monooxygenase</keyword>
<keyword evidence="17" id="KW-1185">Reference proteome</keyword>
<keyword evidence="9" id="KW-0492">Microsome</keyword>
<evidence type="ECO:0000256" key="15">
    <source>
        <dbReference type="RuleBase" id="RU000461"/>
    </source>
</evidence>
<dbReference type="PRINTS" id="PR00463">
    <property type="entry name" value="EP450I"/>
</dbReference>
<keyword evidence="8" id="KW-0256">Endoplasmic reticulum</keyword>
<dbReference type="GO" id="GO:0016712">
    <property type="term" value="F:oxidoreductase activity, acting on paired donors, with incorporation or reduction of molecular oxygen, reduced flavin or flavoprotein as one donor, and incorporation of one atom of oxygen"/>
    <property type="evidence" value="ECO:0007669"/>
    <property type="project" value="TreeGrafter"/>
</dbReference>
<feature type="binding site" description="axial binding residue" evidence="14">
    <location>
        <position position="373"/>
    </location>
    <ligand>
        <name>heme</name>
        <dbReference type="ChEBI" id="CHEBI:30413"/>
    </ligand>
    <ligandPart>
        <name>Fe</name>
        <dbReference type="ChEBI" id="CHEBI:18248"/>
    </ligandPart>
</feature>
<dbReference type="GO" id="GO:0006082">
    <property type="term" value="P:organic acid metabolic process"/>
    <property type="evidence" value="ECO:0007669"/>
    <property type="project" value="TreeGrafter"/>
</dbReference>
<dbReference type="PANTHER" id="PTHR24300">
    <property type="entry name" value="CYTOCHROME P450 508A4-RELATED"/>
    <property type="match status" value="1"/>
</dbReference>
<evidence type="ECO:0000256" key="12">
    <source>
        <dbReference type="ARBA" id="ARBA00023033"/>
    </source>
</evidence>
<dbReference type="InterPro" id="IPR050182">
    <property type="entry name" value="Cytochrome_P450_fam2"/>
</dbReference>
<comment type="cofactor">
    <cofactor evidence="1 14">
        <name>heme</name>
        <dbReference type="ChEBI" id="CHEBI:30413"/>
    </cofactor>
</comment>
<dbReference type="GO" id="GO:0008395">
    <property type="term" value="F:steroid hydroxylase activity"/>
    <property type="evidence" value="ECO:0007669"/>
    <property type="project" value="TreeGrafter"/>
</dbReference>
<dbReference type="GO" id="GO:0020037">
    <property type="term" value="F:heme binding"/>
    <property type="evidence" value="ECO:0007669"/>
    <property type="project" value="InterPro"/>
</dbReference>
<comment type="caution">
    <text evidence="16">The sequence shown here is derived from an EMBL/GenBank/DDBJ whole genome shotgun (WGS) entry which is preliminary data.</text>
</comment>
<evidence type="ECO:0000256" key="13">
    <source>
        <dbReference type="ARBA" id="ARBA00023136"/>
    </source>
</evidence>
<evidence type="ECO:0000256" key="4">
    <source>
        <dbReference type="ARBA" id="ARBA00004406"/>
    </source>
</evidence>
<proteinExistence type="inferred from homology"/>
<dbReference type="SUPFAM" id="SSF48264">
    <property type="entry name" value="Cytochrome P450"/>
    <property type="match status" value="1"/>
</dbReference>
<comment type="similarity">
    <text evidence="5 15">Belongs to the cytochrome P450 family.</text>
</comment>
<evidence type="ECO:0000256" key="11">
    <source>
        <dbReference type="ARBA" id="ARBA00023004"/>
    </source>
</evidence>
<dbReference type="PRINTS" id="PR00385">
    <property type="entry name" value="P450"/>
</dbReference>
<dbReference type="OrthoDB" id="3934656at2759"/>
<dbReference type="InterPro" id="IPR017972">
    <property type="entry name" value="Cyt_P450_CS"/>
</dbReference>
<dbReference type="EMBL" id="LNIX01000003">
    <property type="protein sequence ID" value="OXA58239.1"/>
    <property type="molecule type" value="Genomic_DNA"/>
</dbReference>
<keyword evidence="13" id="KW-0472">Membrane</keyword>
<dbReference type="PANTHER" id="PTHR24300:SF397">
    <property type="entry name" value="CYTOCHROME P450 2U1"/>
    <property type="match status" value="1"/>
</dbReference>
<dbReference type="InterPro" id="IPR001128">
    <property type="entry name" value="Cyt_P450"/>
</dbReference>
<evidence type="ECO:0000256" key="7">
    <source>
        <dbReference type="ARBA" id="ARBA00022723"/>
    </source>
</evidence>
<evidence type="ECO:0000256" key="9">
    <source>
        <dbReference type="ARBA" id="ARBA00022848"/>
    </source>
</evidence>
<dbReference type="Pfam" id="PF00067">
    <property type="entry name" value="p450"/>
    <property type="match status" value="1"/>
</dbReference>
<keyword evidence="11 14" id="KW-0408">Iron</keyword>
<dbReference type="Gene3D" id="1.10.630.10">
    <property type="entry name" value="Cytochrome P450"/>
    <property type="match status" value="1"/>
</dbReference>
<evidence type="ECO:0000256" key="5">
    <source>
        <dbReference type="ARBA" id="ARBA00010617"/>
    </source>
</evidence>
<dbReference type="FunFam" id="1.10.630.10:FF:000238">
    <property type="entry name" value="Cytochrome P450 2A6"/>
    <property type="match status" value="1"/>
</dbReference>
<evidence type="ECO:0000313" key="16">
    <source>
        <dbReference type="EMBL" id="OXA58239.1"/>
    </source>
</evidence>
<gene>
    <name evidence="16" type="ORF">Fcan01_07972</name>
</gene>
<keyword evidence="7 14" id="KW-0479">Metal-binding</keyword>
<evidence type="ECO:0000256" key="10">
    <source>
        <dbReference type="ARBA" id="ARBA00023002"/>
    </source>
</evidence>
<keyword evidence="10 15" id="KW-0560">Oxidoreductase</keyword>
<sequence length="428" mass="48648">MKRCLWLNDHKVIREAWSNPACCGRPKMQGIVDRTAGFLGGIIFNEGQDFKEQRSFTVSHLKDLGLGKQCMEGVISSEVDTVIETLVQTKGQPLSTRHLFNVASLNVLWGIISGDRYRHDDPALNNLVESITRNMELQGGAMVGFFIPWLAHWFPNLVGWTSYLSDANKVFKFWRQFAKRRIKSFEMADKGHGPTCFVDMYIQHVKQCKSLTSSFFGDKGELSLASTLQDLFIAGTETTSATLSWLMLHLAVFQNYQENIYQEICHVVGDRKPSLGDRRKMLLTEAFISETMRHVTLAPLGMVHCTTDDVDLCGTYFIPKGTILHANICAAHHDPSQWERPHHFFPERFISSDGSKHLQHDSFLPFSFGKRRCPGELLARHELFLFLVGIIHQFSVTIDPSEIEDCLKPKLGVSATPKPHLLEFHQRQ</sequence>
<dbReference type="InterPro" id="IPR036396">
    <property type="entry name" value="Cyt_P450_sf"/>
</dbReference>
<evidence type="ECO:0000256" key="14">
    <source>
        <dbReference type="PIRSR" id="PIRSR602401-1"/>
    </source>
</evidence>
<dbReference type="GO" id="GO:0005506">
    <property type="term" value="F:iron ion binding"/>
    <property type="evidence" value="ECO:0007669"/>
    <property type="project" value="InterPro"/>
</dbReference>
<evidence type="ECO:0000256" key="3">
    <source>
        <dbReference type="ARBA" id="ARBA00004174"/>
    </source>
</evidence>
<dbReference type="PROSITE" id="PS00086">
    <property type="entry name" value="CYTOCHROME_P450"/>
    <property type="match status" value="1"/>
</dbReference>
<evidence type="ECO:0000256" key="1">
    <source>
        <dbReference type="ARBA" id="ARBA00001971"/>
    </source>
</evidence>
<comment type="function">
    <text evidence="2">May be involved in the metabolism of insect hormones and in the breakdown of synthetic insecticides.</text>
</comment>
<dbReference type="OMA" id="ILHANIC"/>
<evidence type="ECO:0000256" key="8">
    <source>
        <dbReference type="ARBA" id="ARBA00022824"/>
    </source>
</evidence>
<dbReference type="Proteomes" id="UP000198287">
    <property type="component" value="Unassembled WGS sequence"/>
</dbReference>
<dbReference type="GO" id="GO:0006805">
    <property type="term" value="P:xenobiotic metabolic process"/>
    <property type="evidence" value="ECO:0007669"/>
    <property type="project" value="TreeGrafter"/>
</dbReference>
<dbReference type="InterPro" id="IPR002401">
    <property type="entry name" value="Cyt_P450_E_grp-I"/>
</dbReference>
<keyword evidence="6 14" id="KW-0349">Heme</keyword>
<evidence type="ECO:0000256" key="2">
    <source>
        <dbReference type="ARBA" id="ARBA00003690"/>
    </source>
</evidence>
<organism evidence="16 17">
    <name type="scientific">Folsomia candida</name>
    <name type="common">Springtail</name>
    <dbReference type="NCBI Taxonomy" id="158441"/>
    <lineage>
        <taxon>Eukaryota</taxon>
        <taxon>Metazoa</taxon>
        <taxon>Ecdysozoa</taxon>
        <taxon>Arthropoda</taxon>
        <taxon>Hexapoda</taxon>
        <taxon>Collembola</taxon>
        <taxon>Entomobryomorpha</taxon>
        <taxon>Isotomoidea</taxon>
        <taxon>Isotomidae</taxon>
        <taxon>Proisotominae</taxon>
        <taxon>Folsomia</taxon>
    </lineage>
</organism>
<dbReference type="GO" id="GO:0005789">
    <property type="term" value="C:endoplasmic reticulum membrane"/>
    <property type="evidence" value="ECO:0007669"/>
    <property type="project" value="UniProtKB-SubCell"/>
</dbReference>
<name>A0A226ELA0_FOLCA</name>
<comment type="subcellular location">
    <subcellularLocation>
        <location evidence="4">Endoplasmic reticulum membrane</location>
        <topology evidence="4">Peripheral membrane protein</topology>
    </subcellularLocation>
    <subcellularLocation>
        <location evidence="3">Microsome membrane</location>
        <topology evidence="3">Peripheral membrane protein</topology>
    </subcellularLocation>
</comment>
<evidence type="ECO:0000256" key="6">
    <source>
        <dbReference type="ARBA" id="ARBA00022617"/>
    </source>
</evidence>
<reference evidence="16 17" key="1">
    <citation type="submission" date="2015-12" db="EMBL/GenBank/DDBJ databases">
        <title>The genome of Folsomia candida.</title>
        <authorList>
            <person name="Faddeeva A."/>
            <person name="Derks M.F."/>
            <person name="Anvar Y."/>
            <person name="Smit S."/>
            <person name="Van Straalen N."/>
            <person name="Roelofs D."/>
        </authorList>
    </citation>
    <scope>NUCLEOTIDE SEQUENCE [LARGE SCALE GENOMIC DNA]</scope>
    <source>
        <strain evidence="16 17">VU population</strain>
        <tissue evidence="16">Whole body</tissue>
    </source>
</reference>